<evidence type="ECO:0000313" key="2">
    <source>
        <dbReference type="EMBL" id="PHJ93475.1"/>
    </source>
</evidence>
<organism evidence="2 3">
    <name type="scientific">Nostoc linckia z8</name>
    <dbReference type="NCBI Taxonomy" id="1628746"/>
    <lineage>
        <taxon>Bacteria</taxon>
        <taxon>Bacillati</taxon>
        <taxon>Cyanobacteriota</taxon>
        <taxon>Cyanophyceae</taxon>
        <taxon>Nostocales</taxon>
        <taxon>Nostocaceae</taxon>
        <taxon>Nostoc</taxon>
    </lineage>
</organism>
<feature type="region of interest" description="Disordered" evidence="1">
    <location>
        <begin position="1"/>
        <end position="22"/>
    </location>
</feature>
<gene>
    <name evidence="2" type="ORF">VF08_35350</name>
</gene>
<reference evidence="2 3" key="1">
    <citation type="submission" date="2015-02" db="EMBL/GenBank/DDBJ databases">
        <title>Nostoc linckia genome annotation.</title>
        <authorList>
            <person name="Zhou Z."/>
        </authorList>
    </citation>
    <scope>NUCLEOTIDE SEQUENCE [LARGE SCALE GENOMIC DNA]</scope>
    <source>
        <strain evidence="3">z8</strain>
    </source>
</reference>
<name>A0A9Q5Z4W8_NOSLI</name>
<protein>
    <submittedName>
        <fullName evidence="2">Uncharacterized protein</fullName>
    </submittedName>
</protein>
<evidence type="ECO:0000256" key="1">
    <source>
        <dbReference type="SAM" id="MobiDB-lite"/>
    </source>
</evidence>
<dbReference type="AlphaFoldDB" id="A0A9Q5Z4W8"/>
<dbReference type="Proteomes" id="UP000222310">
    <property type="component" value="Unassembled WGS sequence"/>
</dbReference>
<dbReference type="EMBL" id="LAHD01000189">
    <property type="protein sequence ID" value="PHJ93475.1"/>
    <property type="molecule type" value="Genomic_DNA"/>
</dbReference>
<sequence length="75" mass="8651">MASPRGKEKGKRGKGKGERERGKGLVFSLSPIKMHPFDHKSAKRIECKRSDVFETFTLSLFPFTLYPFPFPLYPF</sequence>
<feature type="non-terminal residue" evidence="2">
    <location>
        <position position="75"/>
    </location>
</feature>
<comment type="caution">
    <text evidence="2">The sequence shown here is derived from an EMBL/GenBank/DDBJ whole genome shotgun (WGS) entry which is preliminary data.</text>
</comment>
<evidence type="ECO:0000313" key="3">
    <source>
        <dbReference type="Proteomes" id="UP000222310"/>
    </source>
</evidence>
<accession>A0A9Q5Z4W8</accession>
<dbReference type="RefSeq" id="WP_218964179.1">
    <property type="nucleotide sequence ID" value="NZ_LAHD01000189.1"/>
</dbReference>
<proteinExistence type="predicted"/>